<name>A0A8S5U215_9VIRU</name>
<reference evidence="1" key="1">
    <citation type="journal article" date="2021" name="Proc. Natl. Acad. Sci. U.S.A.">
        <title>A Catalog of Tens of Thousands of Viruses from Human Metagenomes Reveals Hidden Associations with Chronic Diseases.</title>
        <authorList>
            <person name="Tisza M.J."/>
            <person name="Buck C.B."/>
        </authorList>
    </citation>
    <scope>NUCLEOTIDE SEQUENCE</scope>
    <source>
        <strain evidence="1">CtNqM18</strain>
    </source>
</reference>
<dbReference type="EMBL" id="BK015986">
    <property type="protein sequence ID" value="DAF88495.1"/>
    <property type="molecule type" value="Genomic_DNA"/>
</dbReference>
<organism evidence="1">
    <name type="scientific">Inoviridae sp. ctNqM18</name>
    <dbReference type="NCBI Taxonomy" id="2825780"/>
    <lineage>
        <taxon>Viruses</taxon>
        <taxon>Monodnaviria</taxon>
        <taxon>Loebvirae</taxon>
        <taxon>Hofneiviricota</taxon>
        <taxon>Faserviricetes</taxon>
        <taxon>Tubulavirales</taxon>
        <taxon>Inoviridae</taxon>
    </lineage>
</organism>
<protein>
    <submittedName>
        <fullName evidence="1">Uncharacterized protein</fullName>
    </submittedName>
</protein>
<proteinExistence type="predicted"/>
<accession>A0A8S5U215</accession>
<evidence type="ECO:0000313" key="1">
    <source>
        <dbReference type="EMBL" id="DAF88495.1"/>
    </source>
</evidence>
<sequence>MKGMTVIVLMWEEAAIKDDVIEYDIAFNIIYIMRTKVDRHSKTLFLLATPHYNGFVNDLC</sequence>